<evidence type="ECO:0000256" key="1">
    <source>
        <dbReference type="ARBA" id="ARBA00022723"/>
    </source>
</evidence>
<proteinExistence type="predicted"/>
<dbReference type="Pfam" id="PF13639">
    <property type="entry name" value="zf-RING_2"/>
    <property type="match status" value="1"/>
</dbReference>
<keyword evidence="2 4" id="KW-0863">Zinc-finger</keyword>
<keyword evidence="3" id="KW-0862">Zinc</keyword>
<dbReference type="InterPro" id="IPR013083">
    <property type="entry name" value="Znf_RING/FYVE/PHD"/>
</dbReference>
<reference evidence="7" key="2">
    <citation type="submission" date="2021-01" db="UniProtKB">
        <authorList>
            <consortium name="EnsemblPlants"/>
        </authorList>
    </citation>
    <scope>IDENTIFICATION</scope>
</reference>
<dbReference type="GO" id="GO:0061630">
    <property type="term" value="F:ubiquitin protein ligase activity"/>
    <property type="evidence" value="ECO:0007669"/>
    <property type="project" value="TreeGrafter"/>
</dbReference>
<dbReference type="PANTHER" id="PTHR45931:SF3">
    <property type="entry name" value="RING ZINC FINGER-CONTAINING PROTEIN"/>
    <property type="match status" value="1"/>
</dbReference>
<evidence type="ECO:0000259" key="6">
    <source>
        <dbReference type="PROSITE" id="PS50089"/>
    </source>
</evidence>
<feature type="transmembrane region" description="Helical" evidence="5">
    <location>
        <begin position="20"/>
        <end position="47"/>
    </location>
</feature>
<sequence>MASNATANRLNSRWKQAPLLGPGGIIGIGVALAVVLMVTLILSFIWWKMMNQPEPEEHNAELPHDHQPPLPELPQRDFHAGEAATDCPVCLEEFVEGESLVELPTCLHAFHPACIQTWLTRNHASCPVCRLHIGLQVDSVV</sequence>
<keyword evidence="5" id="KW-0812">Transmembrane</keyword>
<evidence type="ECO:0000256" key="2">
    <source>
        <dbReference type="ARBA" id="ARBA00022771"/>
    </source>
</evidence>
<keyword evidence="5" id="KW-1133">Transmembrane helix</keyword>
<dbReference type="Proteomes" id="UP000594261">
    <property type="component" value="Chromosome 12"/>
</dbReference>
<evidence type="ECO:0000313" key="7">
    <source>
        <dbReference type="EnsemblPlants" id="QL12p002329:mrna:CDS:1"/>
    </source>
</evidence>
<dbReference type="InterPro" id="IPR051834">
    <property type="entry name" value="RING_finger_E3_ligase"/>
</dbReference>
<evidence type="ECO:0000256" key="4">
    <source>
        <dbReference type="PROSITE-ProRule" id="PRU00175"/>
    </source>
</evidence>
<dbReference type="GO" id="GO:0016567">
    <property type="term" value="P:protein ubiquitination"/>
    <property type="evidence" value="ECO:0007669"/>
    <property type="project" value="UniProtKB-UniPathway"/>
</dbReference>
<dbReference type="EnsemblPlants" id="QL12p002329:mrna">
    <property type="protein sequence ID" value="QL12p002329:mrna:CDS:1"/>
    <property type="gene ID" value="QL12p002329"/>
</dbReference>
<dbReference type="UniPathway" id="UPA00143"/>
<dbReference type="PROSITE" id="PS50089">
    <property type="entry name" value="ZF_RING_2"/>
    <property type="match status" value="1"/>
</dbReference>
<dbReference type="GO" id="GO:0005634">
    <property type="term" value="C:nucleus"/>
    <property type="evidence" value="ECO:0007669"/>
    <property type="project" value="TreeGrafter"/>
</dbReference>
<dbReference type="AlphaFoldDB" id="A0A7N2N180"/>
<keyword evidence="5" id="KW-0472">Membrane</keyword>
<dbReference type="SUPFAM" id="SSF57850">
    <property type="entry name" value="RING/U-box"/>
    <property type="match status" value="1"/>
</dbReference>
<keyword evidence="1" id="KW-0479">Metal-binding</keyword>
<dbReference type="Gene3D" id="3.30.40.10">
    <property type="entry name" value="Zinc/RING finger domain, C3HC4 (zinc finger)"/>
    <property type="match status" value="1"/>
</dbReference>
<evidence type="ECO:0000256" key="5">
    <source>
        <dbReference type="SAM" id="Phobius"/>
    </source>
</evidence>
<organism evidence="7 8">
    <name type="scientific">Quercus lobata</name>
    <name type="common">Valley oak</name>
    <dbReference type="NCBI Taxonomy" id="97700"/>
    <lineage>
        <taxon>Eukaryota</taxon>
        <taxon>Viridiplantae</taxon>
        <taxon>Streptophyta</taxon>
        <taxon>Embryophyta</taxon>
        <taxon>Tracheophyta</taxon>
        <taxon>Spermatophyta</taxon>
        <taxon>Magnoliopsida</taxon>
        <taxon>eudicotyledons</taxon>
        <taxon>Gunneridae</taxon>
        <taxon>Pentapetalae</taxon>
        <taxon>rosids</taxon>
        <taxon>fabids</taxon>
        <taxon>Fagales</taxon>
        <taxon>Fagaceae</taxon>
        <taxon>Quercus</taxon>
    </lineage>
</organism>
<evidence type="ECO:0000313" key="8">
    <source>
        <dbReference type="Proteomes" id="UP000594261"/>
    </source>
</evidence>
<keyword evidence="8" id="KW-1185">Reference proteome</keyword>
<dbReference type="PANTHER" id="PTHR45931">
    <property type="entry name" value="SI:CH211-59O9.10"/>
    <property type="match status" value="1"/>
</dbReference>
<evidence type="ECO:0000256" key="3">
    <source>
        <dbReference type="ARBA" id="ARBA00022833"/>
    </source>
</evidence>
<protein>
    <recommendedName>
        <fullName evidence="6">RING-type domain-containing protein</fullName>
    </recommendedName>
</protein>
<dbReference type="SMART" id="SM00184">
    <property type="entry name" value="RING"/>
    <property type="match status" value="1"/>
</dbReference>
<dbReference type="Gramene" id="QL12p002329:mrna">
    <property type="protein sequence ID" value="QL12p002329:mrna:CDS:1"/>
    <property type="gene ID" value="QL12p002329"/>
</dbReference>
<dbReference type="GO" id="GO:0008270">
    <property type="term" value="F:zinc ion binding"/>
    <property type="evidence" value="ECO:0007669"/>
    <property type="project" value="UniProtKB-KW"/>
</dbReference>
<dbReference type="GO" id="GO:0006511">
    <property type="term" value="P:ubiquitin-dependent protein catabolic process"/>
    <property type="evidence" value="ECO:0007669"/>
    <property type="project" value="TreeGrafter"/>
</dbReference>
<accession>A0A7N2N180</accession>
<feature type="domain" description="RING-type" evidence="6">
    <location>
        <begin position="87"/>
        <end position="130"/>
    </location>
</feature>
<dbReference type="EMBL" id="LRBV02000012">
    <property type="status" value="NOT_ANNOTATED_CDS"/>
    <property type="molecule type" value="Genomic_DNA"/>
</dbReference>
<name>A0A7N2N180_QUELO</name>
<reference evidence="7 8" key="1">
    <citation type="journal article" date="2016" name="G3 (Bethesda)">
        <title>First Draft Assembly and Annotation of the Genome of a California Endemic Oak Quercus lobata Nee (Fagaceae).</title>
        <authorList>
            <person name="Sork V.L."/>
            <person name="Fitz-Gibbon S.T."/>
            <person name="Puiu D."/>
            <person name="Crepeau M."/>
            <person name="Gugger P.F."/>
            <person name="Sherman R."/>
            <person name="Stevens K."/>
            <person name="Langley C.H."/>
            <person name="Pellegrini M."/>
            <person name="Salzberg S.L."/>
        </authorList>
    </citation>
    <scope>NUCLEOTIDE SEQUENCE [LARGE SCALE GENOMIC DNA]</scope>
    <source>
        <strain evidence="7 8">cv. SW786</strain>
    </source>
</reference>
<dbReference type="InterPro" id="IPR001841">
    <property type="entry name" value="Znf_RING"/>
</dbReference>
<dbReference type="InParanoid" id="A0A7N2N180"/>